<accession>A0ACC0L864</accession>
<name>A0ACC0L864_RHOML</name>
<dbReference type="EMBL" id="CM046400">
    <property type="protein sequence ID" value="KAI8524514.1"/>
    <property type="molecule type" value="Genomic_DNA"/>
</dbReference>
<keyword evidence="2" id="KW-1185">Reference proteome</keyword>
<protein>
    <submittedName>
        <fullName evidence="1">Uncharacterized protein</fullName>
    </submittedName>
</protein>
<sequence length="155" mass="17200">MVFPQMTYVGGLVGESLVDPDLFSYIDFMDVIEEIGCPRSSSIYFREPEFNELEPMTSDSDLMNMFVLNLGRPTIEVYVYSPQMVFSDDEENNDVENEIYLGSVVNGSLVDGGMNAEFDGEGNSDGEGNTDGNNTDENHTDSSSDYQMSSDEDSE</sequence>
<reference evidence="1" key="1">
    <citation type="submission" date="2022-02" db="EMBL/GenBank/DDBJ databases">
        <title>Plant Genome Project.</title>
        <authorList>
            <person name="Zhang R.-G."/>
        </authorList>
    </citation>
    <scope>NUCLEOTIDE SEQUENCE</scope>
    <source>
        <strain evidence="1">AT1</strain>
    </source>
</reference>
<dbReference type="Proteomes" id="UP001062846">
    <property type="component" value="Chromosome 13"/>
</dbReference>
<evidence type="ECO:0000313" key="1">
    <source>
        <dbReference type="EMBL" id="KAI8524514.1"/>
    </source>
</evidence>
<gene>
    <name evidence="1" type="ORF">RHMOL_Rhmol13G0154800</name>
</gene>
<organism evidence="1 2">
    <name type="scientific">Rhododendron molle</name>
    <name type="common">Chinese azalea</name>
    <name type="synonym">Azalea mollis</name>
    <dbReference type="NCBI Taxonomy" id="49168"/>
    <lineage>
        <taxon>Eukaryota</taxon>
        <taxon>Viridiplantae</taxon>
        <taxon>Streptophyta</taxon>
        <taxon>Embryophyta</taxon>
        <taxon>Tracheophyta</taxon>
        <taxon>Spermatophyta</taxon>
        <taxon>Magnoliopsida</taxon>
        <taxon>eudicotyledons</taxon>
        <taxon>Gunneridae</taxon>
        <taxon>Pentapetalae</taxon>
        <taxon>asterids</taxon>
        <taxon>Ericales</taxon>
        <taxon>Ericaceae</taxon>
        <taxon>Ericoideae</taxon>
        <taxon>Rhodoreae</taxon>
        <taxon>Rhododendron</taxon>
    </lineage>
</organism>
<proteinExistence type="predicted"/>
<evidence type="ECO:0000313" key="2">
    <source>
        <dbReference type="Proteomes" id="UP001062846"/>
    </source>
</evidence>
<comment type="caution">
    <text evidence="1">The sequence shown here is derived from an EMBL/GenBank/DDBJ whole genome shotgun (WGS) entry which is preliminary data.</text>
</comment>